<dbReference type="InterPro" id="IPR051247">
    <property type="entry name" value="RLC_Component"/>
</dbReference>
<feature type="domain" description="DRBM" evidence="4">
    <location>
        <begin position="282"/>
        <end position="346"/>
    </location>
</feature>
<evidence type="ECO:0000256" key="1">
    <source>
        <dbReference type="ARBA" id="ARBA00022884"/>
    </source>
</evidence>
<dbReference type="InterPro" id="IPR014720">
    <property type="entry name" value="dsRBD_dom"/>
</dbReference>
<feature type="region of interest" description="Disordered" evidence="3">
    <location>
        <begin position="199"/>
        <end position="220"/>
    </location>
</feature>
<dbReference type="PROSITE" id="PS50137">
    <property type="entry name" value="DS_RBD"/>
    <property type="match status" value="1"/>
</dbReference>
<gene>
    <name evidence="5" type="ORF">OKIOD_LOCUS8567</name>
</gene>
<evidence type="ECO:0000313" key="6">
    <source>
        <dbReference type="Proteomes" id="UP001158576"/>
    </source>
</evidence>
<dbReference type="PANTHER" id="PTHR46205">
    <property type="entry name" value="LOQUACIOUS, ISOFORM B"/>
    <property type="match status" value="1"/>
</dbReference>
<sequence length="451" mass="50630">MSRINVGCTRVTLEVRDDEYTEIFLDRSYCDIQIDPVFFQQLDAIKSDPGFFNTRQQKYNLHHSDLPEGDKFFSFLGGKQVSLPDARSINCFQKCCYFFQLGNLASATRGFRRPEAKNLPILTSSPRTAAKAPVITSPFQRGNFNQENLTPSGHPAQTESYITKSHASHRPDVPDPKVQQMHDQMYNMSLREKVDNWEMATNPDNPTPTSLGPPRPPLQAAGTNNLFDQISLAQTSCFLASKEKTRNEIDGDGVLQTRVDHESEQEISFESTFSSQTDYANNPIGSLQETLQKDGLACPTYQSHKGDDGKVEVTCRASGEETRAFGKTENEAKRKAAHLMMQLLRNSGSDSGIKEKPEVEKGKKMELPANDARSTFNLFAQQFPAMVEVHGLGKNDHKFSGNDHCREYQYFGTARFRYSNLDKQVHSVFVVKAESVSREKNEPSKVATPSC</sequence>
<dbReference type="EMBL" id="OU015569">
    <property type="protein sequence ID" value="CAG5100462.1"/>
    <property type="molecule type" value="Genomic_DNA"/>
</dbReference>
<evidence type="ECO:0000313" key="5">
    <source>
        <dbReference type="EMBL" id="CAG5100462.1"/>
    </source>
</evidence>
<dbReference type="Proteomes" id="UP001158576">
    <property type="component" value="Chromosome XSR"/>
</dbReference>
<feature type="region of interest" description="Disordered" evidence="3">
    <location>
        <begin position="139"/>
        <end position="158"/>
    </location>
</feature>
<evidence type="ECO:0000256" key="3">
    <source>
        <dbReference type="SAM" id="MobiDB-lite"/>
    </source>
</evidence>
<keyword evidence="1 2" id="KW-0694">RNA-binding</keyword>
<dbReference type="SUPFAM" id="SSF54768">
    <property type="entry name" value="dsRNA-binding domain-like"/>
    <property type="match status" value="1"/>
</dbReference>
<keyword evidence="6" id="KW-1185">Reference proteome</keyword>
<evidence type="ECO:0000259" key="4">
    <source>
        <dbReference type="PROSITE" id="PS50137"/>
    </source>
</evidence>
<protein>
    <submittedName>
        <fullName evidence="5">Oidioi.mRNA.OKI2018_I69.XSR.g17009.t1.cds</fullName>
    </submittedName>
</protein>
<organism evidence="5 6">
    <name type="scientific">Oikopleura dioica</name>
    <name type="common">Tunicate</name>
    <dbReference type="NCBI Taxonomy" id="34765"/>
    <lineage>
        <taxon>Eukaryota</taxon>
        <taxon>Metazoa</taxon>
        <taxon>Chordata</taxon>
        <taxon>Tunicata</taxon>
        <taxon>Appendicularia</taxon>
        <taxon>Copelata</taxon>
        <taxon>Oikopleuridae</taxon>
        <taxon>Oikopleura</taxon>
    </lineage>
</organism>
<proteinExistence type="predicted"/>
<dbReference type="Gene3D" id="3.30.160.20">
    <property type="match status" value="1"/>
</dbReference>
<dbReference type="PANTHER" id="PTHR46205:SF3">
    <property type="entry name" value="LOQUACIOUS, ISOFORM B"/>
    <property type="match status" value="1"/>
</dbReference>
<accession>A0ABN7SIE5</accession>
<reference evidence="5 6" key="1">
    <citation type="submission" date="2021-04" db="EMBL/GenBank/DDBJ databases">
        <authorList>
            <person name="Bliznina A."/>
        </authorList>
    </citation>
    <scope>NUCLEOTIDE SEQUENCE [LARGE SCALE GENOMIC DNA]</scope>
</reference>
<name>A0ABN7SIE5_OIKDI</name>
<evidence type="ECO:0000256" key="2">
    <source>
        <dbReference type="PROSITE-ProRule" id="PRU00266"/>
    </source>
</evidence>